<gene>
    <name evidence="2" type="ORF">REIFOR_02248</name>
</gene>
<dbReference type="AlphaFoldDB" id="A0A2K8KU54"/>
<dbReference type="InterPro" id="IPR032710">
    <property type="entry name" value="NTF2-like_dom_sf"/>
</dbReference>
<dbReference type="Gene3D" id="3.10.450.50">
    <property type="match status" value="1"/>
</dbReference>
<protein>
    <submittedName>
        <fullName evidence="2">SEC-C motif protein domain protein-containing protein</fullName>
    </submittedName>
</protein>
<dbReference type="EMBL" id="CP011797">
    <property type="protein sequence ID" value="ATX77381.1"/>
    <property type="molecule type" value="Genomic_DNA"/>
</dbReference>
<evidence type="ECO:0000313" key="3">
    <source>
        <dbReference type="Proteomes" id="UP000229757"/>
    </source>
</evidence>
<evidence type="ECO:0000313" key="2">
    <source>
        <dbReference type="EMBL" id="ATX77381.1"/>
    </source>
</evidence>
<dbReference type="InterPro" id="IPR048469">
    <property type="entry name" value="YchJ-like_M"/>
</dbReference>
<dbReference type="SUPFAM" id="SSF54427">
    <property type="entry name" value="NTF2-like"/>
    <property type="match status" value="1"/>
</dbReference>
<dbReference type="KEGG" id="rfo:REIFOR_02248"/>
<feature type="domain" description="YchJ-like middle NTF2-like" evidence="1">
    <location>
        <begin position="31"/>
        <end position="122"/>
    </location>
</feature>
<dbReference type="Pfam" id="PF17775">
    <property type="entry name" value="YchJ_M-like"/>
    <property type="match status" value="1"/>
</dbReference>
<dbReference type="RefSeq" id="WP_100257642.1">
    <property type="nucleotide sequence ID" value="NZ_CP011797.1"/>
</dbReference>
<keyword evidence="3" id="KW-1185">Reference proteome</keyword>
<name>A0A2K8KU54_9GAMM</name>
<dbReference type="Proteomes" id="UP000229757">
    <property type="component" value="Chromosome"/>
</dbReference>
<accession>A0A2K8KU54</accession>
<sequence>MSNTEACPCGLEASYLSCCGRFIDLGAPPQSAELLMRSRYSAFVRANRAYLLKSWHPDTRPDLDQAELDRGEWLKLEILTVKPGLKKSIVEFKAYYLEAGMQRCLHETSLFKKVKQRWHYVEALAE</sequence>
<evidence type="ECO:0000259" key="1">
    <source>
        <dbReference type="Pfam" id="PF17775"/>
    </source>
</evidence>
<proteinExistence type="predicted"/>
<dbReference type="OrthoDB" id="21421at2"/>
<reference evidence="2 3" key="1">
    <citation type="journal article" date="2017" name="Environ. Microbiol.">
        <title>Genomic and physiological analyses of 'Reinekea forsetii' reveal a versatile opportunistic lifestyle during spring algae blooms.</title>
        <authorList>
            <person name="Avci B."/>
            <person name="Hahnke R.L."/>
            <person name="Chafee M."/>
            <person name="Fischer T."/>
            <person name="Gruber-Vodicka H."/>
            <person name="Tegetmeyer H.E."/>
            <person name="Harder J."/>
            <person name="Fuchs B.M."/>
            <person name="Amann R.I."/>
            <person name="Teeling H."/>
        </authorList>
    </citation>
    <scope>NUCLEOTIDE SEQUENCE [LARGE SCALE GENOMIC DNA]</scope>
    <source>
        <strain evidence="2 3">Hel1_31_D35</strain>
    </source>
</reference>
<organism evidence="2 3">
    <name type="scientific">Reinekea forsetii</name>
    <dbReference type="NCBI Taxonomy" id="1336806"/>
    <lineage>
        <taxon>Bacteria</taxon>
        <taxon>Pseudomonadati</taxon>
        <taxon>Pseudomonadota</taxon>
        <taxon>Gammaproteobacteria</taxon>
        <taxon>Oceanospirillales</taxon>
        <taxon>Saccharospirillaceae</taxon>
        <taxon>Reinekea</taxon>
    </lineage>
</organism>